<gene>
    <name evidence="1" type="ORF">EHQ64_04915</name>
</gene>
<name>A0A4R9KB74_9LEPT</name>
<dbReference type="Proteomes" id="UP000297762">
    <property type="component" value="Unassembled WGS sequence"/>
</dbReference>
<proteinExistence type="predicted"/>
<protein>
    <submittedName>
        <fullName evidence="1">Uncharacterized protein</fullName>
    </submittedName>
</protein>
<comment type="caution">
    <text evidence="1">The sequence shown here is derived from an EMBL/GenBank/DDBJ whole genome shotgun (WGS) entry which is preliminary data.</text>
</comment>
<organism evidence="1 2">
    <name type="scientific">Leptospira sarikeiensis</name>
    <dbReference type="NCBI Taxonomy" id="2484943"/>
    <lineage>
        <taxon>Bacteria</taxon>
        <taxon>Pseudomonadati</taxon>
        <taxon>Spirochaetota</taxon>
        <taxon>Spirochaetia</taxon>
        <taxon>Leptospirales</taxon>
        <taxon>Leptospiraceae</taxon>
        <taxon>Leptospira</taxon>
    </lineage>
</organism>
<keyword evidence="2" id="KW-1185">Reference proteome</keyword>
<dbReference type="AlphaFoldDB" id="A0A4R9KB74"/>
<evidence type="ECO:0000313" key="2">
    <source>
        <dbReference type="Proteomes" id="UP000297762"/>
    </source>
</evidence>
<accession>A0A4R9KB74</accession>
<sequence>MGALRQKVSQETLNEADRFIEDLKSGKILKRTLPNSAPDFSESDSFESVLGLIESEPFKNAIKKSYDRE</sequence>
<evidence type="ECO:0000313" key="1">
    <source>
        <dbReference type="EMBL" id="TGL63306.1"/>
    </source>
</evidence>
<dbReference type="EMBL" id="RQGF01000012">
    <property type="protein sequence ID" value="TGL63306.1"/>
    <property type="molecule type" value="Genomic_DNA"/>
</dbReference>
<dbReference type="RefSeq" id="WP_135648395.1">
    <property type="nucleotide sequence ID" value="NZ_RQGF01000012.1"/>
</dbReference>
<reference evidence="1" key="1">
    <citation type="journal article" date="2019" name="PLoS Negl. Trop. Dis.">
        <title>Revisiting the worldwide diversity of Leptospira species in the environment.</title>
        <authorList>
            <person name="Vincent A.T."/>
            <person name="Schiettekatte O."/>
            <person name="Bourhy P."/>
            <person name="Veyrier F.J."/>
            <person name="Picardeau M."/>
        </authorList>
    </citation>
    <scope>NUCLEOTIDE SEQUENCE [LARGE SCALE GENOMIC DNA]</scope>
    <source>
        <strain evidence="1">201702455</strain>
    </source>
</reference>